<gene>
    <name evidence="3" type="ORF">SAMN05443244_1331</name>
</gene>
<evidence type="ECO:0000313" key="4">
    <source>
        <dbReference type="Proteomes" id="UP000182409"/>
    </source>
</evidence>
<dbReference type="AlphaFoldDB" id="A0A1H4KS73"/>
<dbReference type="InterPro" id="IPR033130">
    <property type="entry name" value="RNase_T2_His_AS_2"/>
</dbReference>
<name>A0A1H4KS73_9BACT</name>
<dbReference type="PANTHER" id="PTHR11240">
    <property type="entry name" value="RIBONUCLEASE T2"/>
    <property type="match status" value="1"/>
</dbReference>
<dbReference type="EMBL" id="FNSD01000001">
    <property type="protein sequence ID" value="SEB61367.1"/>
    <property type="molecule type" value="Genomic_DNA"/>
</dbReference>
<dbReference type="PROSITE" id="PS00531">
    <property type="entry name" value="RNASE_T2_2"/>
    <property type="match status" value="1"/>
</dbReference>
<dbReference type="GO" id="GO:0033897">
    <property type="term" value="F:ribonuclease T2 activity"/>
    <property type="evidence" value="ECO:0007669"/>
    <property type="project" value="InterPro"/>
</dbReference>
<protein>
    <submittedName>
        <fullName evidence="3">Ribonuclease T2</fullName>
    </submittedName>
</protein>
<evidence type="ECO:0000256" key="1">
    <source>
        <dbReference type="ARBA" id="ARBA00007469"/>
    </source>
</evidence>
<organism evidence="3 4">
    <name type="scientific">Terriglobus roseus</name>
    <dbReference type="NCBI Taxonomy" id="392734"/>
    <lineage>
        <taxon>Bacteria</taxon>
        <taxon>Pseudomonadati</taxon>
        <taxon>Acidobacteriota</taxon>
        <taxon>Terriglobia</taxon>
        <taxon>Terriglobales</taxon>
        <taxon>Acidobacteriaceae</taxon>
        <taxon>Terriglobus</taxon>
    </lineage>
</organism>
<proteinExistence type="inferred from homology"/>
<evidence type="ECO:0000313" key="3">
    <source>
        <dbReference type="EMBL" id="SEB61367.1"/>
    </source>
</evidence>
<dbReference type="SUPFAM" id="SSF55895">
    <property type="entry name" value="Ribonuclease Rh-like"/>
    <property type="match status" value="1"/>
</dbReference>
<accession>A0A1H4KS73</accession>
<dbReference type="OrthoDB" id="4720638at2"/>
<dbReference type="InterPro" id="IPR001568">
    <property type="entry name" value="RNase_T2-like"/>
</dbReference>
<dbReference type="PANTHER" id="PTHR11240:SF22">
    <property type="entry name" value="RIBONUCLEASE T2"/>
    <property type="match status" value="1"/>
</dbReference>
<dbReference type="InterPro" id="IPR036430">
    <property type="entry name" value="RNase_T2-like_sf"/>
</dbReference>
<sequence>MRFAHILSAFAVTLSIVGHCANSHAQEIKSVPGQFDYYVLNLSWAPAFCDNLKTLTPLERSRSSRDDLQCSTPHAFVLHGLWTQNNDGTYPGYCAERMGPLHPERNLDMTPNLALLRHEWAKHGTCTTLSPEAFFATARQAYNSVTVPEQLTQLEHDTVMRSADVLTLFYRANPLFPQGSFVLSCSDSQLTAVEACFNRDVQPMACVNLKSCASDSIKVTSESPGGIVQ</sequence>
<dbReference type="Gene3D" id="3.90.730.10">
    <property type="entry name" value="Ribonuclease T2-like"/>
    <property type="match status" value="1"/>
</dbReference>
<dbReference type="Pfam" id="PF00445">
    <property type="entry name" value="Ribonuclease_T2"/>
    <property type="match status" value="1"/>
</dbReference>
<dbReference type="GO" id="GO:0003723">
    <property type="term" value="F:RNA binding"/>
    <property type="evidence" value="ECO:0007669"/>
    <property type="project" value="InterPro"/>
</dbReference>
<evidence type="ECO:0000256" key="2">
    <source>
        <dbReference type="RuleBase" id="RU004328"/>
    </source>
</evidence>
<comment type="similarity">
    <text evidence="1 2">Belongs to the RNase T2 family.</text>
</comment>
<dbReference type="RefSeq" id="WP_074655823.1">
    <property type="nucleotide sequence ID" value="NZ_FNSD01000001.1"/>
</dbReference>
<reference evidence="3 4" key="1">
    <citation type="submission" date="2016-10" db="EMBL/GenBank/DDBJ databases">
        <authorList>
            <person name="de Groot N.N."/>
        </authorList>
    </citation>
    <scope>NUCLEOTIDE SEQUENCE [LARGE SCALE GENOMIC DNA]</scope>
    <source>
        <strain evidence="3 4">AB35.6</strain>
    </source>
</reference>
<dbReference type="Proteomes" id="UP000182409">
    <property type="component" value="Unassembled WGS sequence"/>
</dbReference>